<keyword evidence="3" id="KW-1185">Reference proteome</keyword>
<organism evidence="2 3">
    <name type="scientific">Shewanella hanedai</name>
    <name type="common">Alteromonas hanedai</name>
    <dbReference type="NCBI Taxonomy" id="25"/>
    <lineage>
        <taxon>Bacteria</taxon>
        <taxon>Pseudomonadati</taxon>
        <taxon>Pseudomonadota</taxon>
        <taxon>Gammaproteobacteria</taxon>
        <taxon>Alteromonadales</taxon>
        <taxon>Shewanellaceae</taxon>
        <taxon>Shewanella</taxon>
    </lineage>
</organism>
<feature type="chain" id="PRO_5022147218" evidence="1">
    <location>
        <begin position="27"/>
        <end position="293"/>
    </location>
</feature>
<protein>
    <submittedName>
        <fullName evidence="2">TraB/GumN family protein</fullName>
    </submittedName>
</protein>
<dbReference type="PANTHER" id="PTHR40590">
    <property type="entry name" value="CYTOPLASMIC PROTEIN-RELATED"/>
    <property type="match status" value="1"/>
</dbReference>
<keyword evidence="1" id="KW-0732">Signal</keyword>
<dbReference type="OrthoDB" id="357294at2"/>
<comment type="caution">
    <text evidence="2">The sequence shown here is derived from an EMBL/GenBank/DDBJ whole genome shotgun (WGS) entry which is preliminary data.</text>
</comment>
<evidence type="ECO:0000313" key="3">
    <source>
        <dbReference type="Proteomes" id="UP000318126"/>
    </source>
</evidence>
<dbReference type="AlphaFoldDB" id="A0A553JU13"/>
<dbReference type="InterPro" id="IPR047111">
    <property type="entry name" value="YbaP-like"/>
</dbReference>
<reference evidence="3" key="1">
    <citation type="submission" date="2019-07" db="EMBL/GenBank/DDBJ databases">
        <title>Shewanella sp. YLB-08 draft genomic sequence.</title>
        <authorList>
            <person name="Yu L."/>
        </authorList>
    </citation>
    <scope>NUCLEOTIDE SEQUENCE [LARGE SCALE GENOMIC DNA]</scope>
    <source>
        <strain evidence="3">JCM 20706</strain>
    </source>
</reference>
<dbReference type="PANTHER" id="PTHR40590:SF1">
    <property type="entry name" value="CYTOPLASMIC PROTEIN"/>
    <property type="match status" value="1"/>
</dbReference>
<evidence type="ECO:0000313" key="2">
    <source>
        <dbReference type="EMBL" id="TRY15941.1"/>
    </source>
</evidence>
<dbReference type="Pfam" id="PF01963">
    <property type="entry name" value="TraB_PrgY_gumN"/>
    <property type="match status" value="1"/>
</dbReference>
<dbReference type="RefSeq" id="WP_143563036.1">
    <property type="nucleotide sequence ID" value="NZ_BMPL01000002.1"/>
</dbReference>
<name>A0A553JU13_SHEHA</name>
<dbReference type="Proteomes" id="UP000318126">
    <property type="component" value="Unassembled WGS sequence"/>
</dbReference>
<dbReference type="CDD" id="cd14789">
    <property type="entry name" value="Tiki"/>
    <property type="match status" value="1"/>
</dbReference>
<proteinExistence type="predicted"/>
<gene>
    <name evidence="2" type="ORF">FN961_02905</name>
</gene>
<accession>A0A553JU13</accession>
<feature type="signal peptide" evidence="1">
    <location>
        <begin position="1"/>
        <end position="26"/>
    </location>
</feature>
<sequence length="293" mass="32744">MATSKLSRILVLMWGACLAFSFSVQADPEDRPPFYKIEYKGKTAYLLGSMHVGKADFYPMDPQIESIFNAASSLVVEADTDNADISALINQYGLTSSVADVKTQALLDSYCKTREKMCAAMVGFSPWLQSMQFGMGRFAALGYTVDYGVEQRFISQNKGRPLLELESAEFQFQLMSSFSNSKQWEMVAEAIQAPDDEMLSLVSAWRSGDEQQLNKLMEGQLNDSDDRQMIELILWQRNIGMTKKIRHLMEAESTPQPMFILVGAGHVVGPKSIVQELLKAGGEVSNCWKHTCQ</sequence>
<evidence type="ECO:0000256" key="1">
    <source>
        <dbReference type="SAM" id="SignalP"/>
    </source>
</evidence>
<dbReference type="InterPro" id="IPR002816">
    <property type="entry name" value="TraB/PrgY/GumN_fam"/>
</dbReference>
<dbReference type="EMBL" id="VKGK01000002">
    <property type="protein sequence ID" value="TRY15941.1"/>
    <property type="molecule type" value="Genomic_DNA"/>
</dbReference>